<feature type="compositionally biased region" description="Basic and acidic residues" evidence="1">
    <location>
        <begin position="27"/>
        <end position="38"/>
    </location>
</feature>
<feature type="region of interest" description="Disordered" evidence="1">
    <location>
        <begin position="212"/>
        <end position="231"/>
    </location>
</feature>
<sequence>MHTFGYFQVSGGVGSTDGFLAMGPENSMRKYDDSKKEQNSGSHAMPAIPTPYAADTVADYMLSGQHPNMTTCTCLGIDLDQQNSSLEGCNALPHKLNEEDNWNACTAGQYAAHPVAECYGDWTPVDESYRNLPGAMDDVWDRRAQHYHNDEEYIQMIEQWMAKIPETARFAHFGSEQHPLATSYTYKLSSMEHNLSSGEEYLDSDEPYYQYQPRSRAASTTSSSPEFLFSDPPEVRQDLIIRQQFRAMKRSGVWDEECGLGDFEKIVQGHLELGLEGELQDQCAKCDCFLMEGDGHNEKLCQRAIVFVHGNYQFQTVW</sequence>
<dbReference type="EMBL" id="PDLN01000001">
    <property type="protein sequence ID" value="RDW94462.1"/>
    <property type="molecule type" value="Genomic_DNA"/>
</dbReference>
<protein>
    <submittedName>
        <fullName evidence="2">Uncharacterized protein</fullName>
    </submittedName>
</protein>
<dbReference type="Proteomes" id="UP000256328">
    <property type="component" value="Unassembled WGS sequence"/>
</dbReference>
<evidence type="ECO:0000313" key="2">
    <source>
        <dbReference type="EMBL" id="RDW94462.1"/>
    </source>
</evidence>
<feature type="region of interest" description="Disordered" evidence="1">
    <location>
        <begin position="24"/>
        <end position="48"/>
    </location>
</feature>
<evidence type="ECO:0000256" key="1">
    <source>
        <dbReference type="SAM" id="MobiDB-lite"/>
    </source>
</evidence>
<feature type="compositionally biased region" description="Low complexity" evidence="1">
    <location>
        <begin position="213"/>
        <end position="225"/>
    </location>
</feature>
<comment type="caution">
    <text evidence="2">The sequence shown here is derived from an EMBL/GenBank/DDBJ whole genome shotgun (WGS) entry which is preliminary data.</text>
</comment>
<proteinExistence type="predicted"/>
<reference evidence="2 3" key="1">
    <citation type="journal article" date="2018" name="IMA Fungus">
        <title>IMA Genome-F 9: Draft genome sequence of Annulohypoxylon stygium, Aspergillus mulundensis, Berkeleyomyces basicola (syn. Thielaviopsis basicola), Ceratocystis smalleyi, two Cercospora beticola strains, Coleophoma cylindrospora, Fusarium fracticaudum, Phialophora cf. hyalina, and Morchella septimelata.</title>
        <authorList>
            <person name="Wingfield B.D."/>
            <person name="Bills G.F."/>
            <person name="Dong Y."/>
            <person name="Huang W."/>
            <person name="Nel W.J."/>
            <person name="Swalarsk-Parry B.S."/>
            <person name="Vaghefi N."/>
            <person name="Wilken P.M."/>
            <person name="An Z."/>
            <person name="de Beer Z.W."/>
            <person name="De Vos L."/>
            <person name="Chen L."/>
            <person name="Duong T.A."/>
            <person name="Gao Y."/>
            <person name="Hammerbacher A."/>
            <person name="Kikkert J.R."/>
            <person name="Li Y."/>
            <person name="Li H."/>
            <person name="Li K."/>
            <person name="Li Q."/>
            <person name="Liu X."/>
            <person name="Ma X."/>
            <person name="Naidoo K."/>
            <person name="Pethybridge S.J."/>
            <person name="Sun J."/>
            <person name="Steenkamp E.T."/>
            <person name="van der Nest M.A."/>
            <person name="van Wyk S."/>
            <person name="Wingfield M.J."/>
            <person name="Xiong C."/>
            <person name="Yue Q."/>
            <person name="Zhang X."/>
        </authorList>
    </citation>
    <scope>NUCLEOTIDE SEQUENCE [LARGE SCALE GENOMIC DNA]</scope>
    <source>
        <strain evidence="2 3">BP5796</strain>
    </source>
</reference>
<keyword evidence="3" id="KW-1185">Reference proteome</keyword>
<gene>
    <name evidence="2" type="ORF">BP5796_00225</name>
</gene>
<organism evidence="2 3">
    <name type="scientific">Coleophoma crateriformis</name>
    <dbReference type="NCBI Taxonomy" id="565419"/>
    <lineage>
        <taxon>Eukaryota</taxon>
        <taxon>Fungi</taxon>
        <taxon>Dikarya</taxon>
        <taxon>Ascomycota</taxon>
        <taxon>Pezizomycotina</taxon>
        <taxon>Leotiomycetes</taxon>
        <taxon>Helotiales</taxon>
        <taxon>Dermateaceae</taxon>
        <taxon>Coleophoma</taxon>
    </lineage>
</organism>
<evidence type="ECO:0000313" key="3">
    <source>
        <dbReference type="Proteomes" id="UP000256328"/>
    </source>
</evidence>
<dbReference type="OrthoDB" id="10345295at2759"/>
<name>A0A3D8T791_9HELO</name>
<accession>A0A3D8T791</accession>
<dbReference type="AlphaFoldDB" id="A0A3D8T791"/>